<protein>
    <submittedName>
        <fullName evidence="8">Ninjurin</fullName>
    </submittedName>
</protein>
<dbReference type="Proteomes" id="UP001458880">
    <property type="component" value="Unassembled WGS sequence"/>
</dbReference>
<feature type="transmembrane region" description="Helical" evidence="7">
    <location>
        <begin position="77"/>
        <end position="102"/>
    </location>
</feature>
<comment type="subcellular location">
    <subcellularLocation>
        <location evidence="1">Membrane</location>
        <topology evidence="1">Multi-pass membrane protein</topology>
    </subcellularLocation>
</comment>
<evidence type="ECO:0000256" key="4">
    <source>
        <dbReference type="ARBA" id="ARBA00022889"/>
    </source>
</evidence>
<dbReference type="PANTHER" id="PTHR12316:SF17">
    <property type="entry name" value="NINJURIN C, ISOFORM D"/>
    <property type="match status" value="1"/>
</dbReference>
<evidence type="ECO:0000256" key="6">
    <source>
        <dbReference type="ARBA" id="ARBA00023136"/>
    </source>
</evidence>
<dbReference type="InterPro" id="IPR007007">
    <property type="entry name" value="Ninjurin"/>
</dbReference>
<dbReference type="EMBL" id="JASPKY010000593">
    <property type="protein sequence ID" value="KAK9688376.1"/>
    <property type="molecule type" value="Genomic_DNA"/>
</dbReference>
<evidence type="ECO:0000313" key="8">
    <source>
        <dbReference type="EMBL" id="KAK9688376.1"/>
    </source>
</evidence>
<comment type="similarity">
    <text evidence="2">Belongs to the ninjurin family.</text>
</comment>
<feature type="transmembrane region" description="Helical" evidence="7">
    <location>
        <begin position="114"/>
        <end position="139"/>
    </location>
</feature>
<evidence type="ECO:0000256" key="3">
    <source>
        <dbReference type="ARBA" id="ARBA00022692"/>
    </source>
</evidence>
<evidence type="ECO:0000256" key="5">
    <source>
        <dbReference type="ARBA" id="ARBA00022989"/>
    </source>
</evidence>
<name>A0AAW1IFT2_POPJA</name>
<dbReference type="Pfam" id="PF04923">
    <property type="entry name" value="Ninjurin"/>
    <property type="match status" value="2"/>
</dbReference>
<gene>
    <name evidence="8" type="ORF">QE152_g35590</name>
</gene>
<accession>A0AAW1IFT2</accession>
<evidence type="ECO:0000313" key="9">
    <source>
        <dbReference type="Proteomes" id="UP001458880"/>
    </source>
</evidence>
<evidence type="ECO:0000256" key="1">
    <source>
        <dbReference type="ARBA" id="ARBA00004141"/>
    </source>
</evidence>
<dbReference type="GO" id="GO:0016020">
    <property type="term" value="C:membrane"/>
    <property type="evidence" value="ECO:0007669"/>
    <property type="project" value="UniProtKB-SubCell"/>
</dbReference>
<dbReference type="GO" id="GO:0042246">
    <property type="term" value="P:tissue regeneration"/>
    <property type="evidence" value="ECO:0007669"/>
    <property type="project" value="InterPro"/>
</dbReference>
<dbReference type="AlphaFoldDB" id="A0AAW1IFT2"/>
<comment type="caution">
    <text evidence="8">The sequence shown here is derived from an EMBL/GenBank/DDBJ whole genome shotgun (WGS) entry which is preliminary data.</text>
</comment>
<keyword evidence="9" id="KW-1185">Reference proteome</keyword>
<feature type="transmembrane region" description="Helical" evidence="7">
    <location>
        <begin position="48"/>
        <end position="70"/>
    </location>
</feature>
<sequence>MESREERLDINAYTTTQTISQGLLDTALLSTNALTLNFLLAVGPMHRFYTFLIVAVSTSIFLTLNFLLAVGPMHRFYTFLIVAVSTSIFIQLFQILLCAFLSNTDIHKRQNQEYAVFANNFILYTNALLILINAFITAFEMKAEYTFHRYWTIENMSERYWSETSELYQSTTYLPS</sequence>
<reference evidence="8 9" key="1">
    <citation type="journal article" date="2024" name="BMC Genomics">
        <title>De novo assembly and annotation of Popillia japonica's genome with initial clues to its potential as an invasive pest.</title>
        <authorList>
            <person name="Cucini C."/>
            <person name="Boschi S."/>
            <person name="Funari R."/>
            <person name="Cardaioli E."/>
            <person name="Iannotti N."/>
            <person name="Marturano G."/>
            <person name="Paoli F."/>
            <person name="Bruttini M."/>
            <person name="Carapelli A."/>
            <person name="Frati F."/>
            <person name="Nardi F."/>
        </authorList>
    </citation>
    <scope>NUCLEOTIDE SEQUENCE [LARGE SCALE GENOMIC DNA]</scope>
    <source>
        <strain evidence="8">DMR45628</strain>
    </source>
</reference>
<keyword evidence="6 7" id="KW-0472">Membrane</keyword>
<evidence type="ECO:0000256" key="2">
    <source>
        <dbReference type="ARBA" id="ARBA00008141"/>
    </source>
</evidence>
<evidence type="ECO:0000256" key="7">
    <source>
        <dbReference type="SAM" id="Phobius"/>
    </source>
</evidence>
<dbReference type="GO" id="GO:0007155">
    <property type="term" value="P:cell adhesion"/>
    <property type="evidence" value="ECO:0007669"/>
    <property type="project" value="UniProtKB-KW"/>
</dbReference>
<organism evidence="8 9">
    <name type="scientific">Popillia japonica</name>
    <name type="common">Japanese beetle</name>
    <dbReference type="NCBI Taxonomy" id="7064"/>
    <lineage>
        <taxon>Eukaryota</taxon>
        <taxon>Metazoa</taxon>
        <taxon>Ecdysozoa</taxon>
        <taxon>Arthropoda</taxon>
        <taxon>Hexapoda</taxon>
        <taxon>Insecta</taxon>
        <taxon>Pterygota</taxon>
        <taxon>Neoptera</taxon>
        <taxon>Endopterygota</taxon>
        <taxon>Coleoptera</taxon>
        <taxon>Polyphaga</taxon>
        <taxon>Scarabaeiformia</taxon>
        <taxon>Scarabaeidae</taxon>
        <taxon>Rutelinae</taxon>
        <taxon>Popillia</taxon>
    </lineage>
</organism>
<dbReference type="PANTHER" id="PTHR12316">
    <property type="entry name" value="NINJURIN-RELATED"/>
    <property type="match status" value="1"/>
</dbReference>
<keyword evidence="4" id="KW-0130">Cell adhesion</keyword>
<proteinExistence type="inferred from homology"/>
<keyword evidence="3 7" id="KW-0812">Transmembrane</keyword>
<keyword evidence="5 7" id="KW-1133">Transmembrane helix</keyword>